<dbReference type="InterPro" id="IPR041726">
    <property type="entry name" value="ACAD10_11_N"/>
</dbReference>
<dbReference type="CDD" id="cd05154">
    <property type="entry name" value="ACAD10_11_N-like"/>
    <property type="match status" value="1"/>
</dbReference>
<dbReference type="PANTHER" id="PTHR47829:SF1">
    <property type="entry name" value="HAD FAMILY PHOSPHATASE"/>
    <property type="match status" value="1"/>
</dbReference>
<reference evidence="3 4" key="1">
    <citation type="submission" date="2017-05" db="EMBL/GenBank/DDBJ databases">
        <title>The Genome Sequence of Tsuchiyaea wingfieldii DSM 27421.</title>
        <authorList>
            <person name="Cuomo C."/>
            <person name="Passer A."/>
            <person name="Billmyre B."/>
            <person name="Heitman J."/>
        </authorList>
    </citation>
    <scope>NUCLEOTIDE SEQUENCE [LARGE SCALE GENOMIC DNA]</scope>
    <source>
        <strain evidence="3 4">DSM 27421</strain>
    </source>
</reference>
<evidence type="ECO:0000259" key="2">
    <source>
        <dbReference type="Pfam" id="PF01636"/>
    </source>
</evidence>
<feature type="compositionally biased region" description="Low complexity" evidence="1">
    <location>
        <begin position="10"/>
        <end position="20"/>
    </location>
</feature>
<sequence length="455" mass="49963">MAGYAGAGRPPGVLTTPTSPPVLLLRTAMTAKRPQSGVELGEVRAGLPLAHLVPYLEQRIPAFKGPVQVEQFKFGQSNPTYLITPAAPPKSFVLRRAPSGTLLSSTAHRVDREYTILSALNTHNASVLPSQAVPVPKVYCLCEDRNVVGAAFYVMEYLQGRIFTDVRMRSLEENERWECWRSAVTTLARLATIPLSSLNLPPSFAPAPSKKPYFPRQVVSLLRVSDSQSKARSKETGDILGPIWGTNELKPLLEQGAMHIAKTEIEHDIGAVVHGDFKIDNLIFHPTEPRVIGILDWELCTLGSPLADLGNLLLPFSFPPLTPEQRTIISGGVGDGADLNLLLGLKGLSSKEIGIPDREYLEKHWVGEMKKGYKYHNKTAAVWTWPIDGMAWVRSWMLFRLAIIAQGIAARAMLGQASSADARADSRPVFDFYGHGAWDNMVEAQKEEKGSKAKL</sequence>
<dbReference type="Gene3D" id="3.90.1200.10">
    <property type="match status" value="1"/>
</dbReference>
<feature type="region of interest" description="Disordered" evidence="1">
    <location>
        <begin position="1"/>
        <end position="20"/>
    </location>
</feature>
<proteinExistence type="predicted"/>
<dbReference type="AlphaFoldDB" id="A0A5D3AS46"/>
<dbReference type="Proteomes" id="UP000322245">
    <property type="component" value="Unassembled WGS sequence"/>
</dbReference>
<dbReference type="PANTHER" id="PTHR47829">
    <property type="entry name" value="HYDROLASE, PUTATIVE (AFU_ORTHOLOGUE AFUA_1G12880)-RELATED"/>
    <property type="match status" value="1"/>
</dbReference>
<dbReference type="InterPro" id="IPR011009">
    <property type="entry name" value="Kinase-like_dom_sf"/>
</dbReference>
<name>A0A5D3AS46_9TREE</name>
<dbReference type="SUPFAM" id="SSF56112">
    <property type="entry name" value="Protein kinase-like (PK-like)"/>
    <property type="match status" value="1"/>
</dbReference>
<feature type="domain" description="Aminoglycoside phosphotransferase" evidence="2">
    <location>
        <begin position="69"/>
        <end position="324"/>
    </location>
</feature>
<evidence type="ECO:0000256" key="1">
    <source>
        <dbReference type="SAM" id="MobiDB-lite"/>
    </source>
</evidence>
<dbReference type="InterPro" id="IPR052898">
    <property type="entry name" value="ACAD10-like"/>
</dbReference>
<gene>
    <name evidence="3" type="ORF">B9479_006432</name>
</gene>
<organism evidence="3 4">
    <name type="scientific">Cryptococcus floricola</name>
    <dbReference type="NCBI Taxonomy" id="2591691"/>
    <lineage>
        <taxon>Eukaryota</taxon>
        <taxon>Fungi</taxon>
        <taxon>Dikarya</taxon>
        <taxon>Basidiomycota</taxon>
        <taxon>Agaricomycotina</taxon>
        <taxon>Tremellomycetes</taxon>
        <taxon>Tremellales</taxon>
        <taxon>Cryptococcaceae</taxon>
        <taxon>Cryptococcus</taxon>
    </lineage>
</organism>
<dbReference type="EMBL" id="NIDF01000108">
    <property type="protein sequence ID" value="TYJ52963.1"/>
    <property type="molecule type" value="Genomic_DNA"/>
</dbReference>
<evidence type="ECO:0000313" key="4">
    <source>
        <dbReference type="Proteomes" id="UP000322245"/>
    </source>
</evidence>
<accession>A0A5D3AS46</accession>
<protein>
    <recommendedName>
        <fullName evidence="2">Aminoglycoside phosphotransferase domain-containing protein</fullName>
    </recommendedName>
</protein>
<comment type="caution">
    <text evidence="3">The sequence shown here is derived from an EMBL/GenBank/DDBJ whole genome shotgun (WGS) entry which is preliminary data.</text>
</comment>
<keyword evidence="4" id="KW-1185">Reference proteome</keyword>
<dbReference type="Gene3D" id="3.30.200.20">
    <property type="entry name" value="Phosphorylase Kinase, domain 1"/>
    <property type="match status" value="1"/>
</dbReference>
<evidence type="ECO:0000313" key="3">
    <source>
        <dbReference type="EMBL" id="TYJ52963.1"/>
    </source>
</evidence>
<dbReference type="Pfam" id="PF01636">
    <property type="entry name" value="APH"/>
    <property type="match status" value="1"/>
</dbReference>
<dbReference type="InterPro" id="IPR002575">
    <property type="entry name" value="Aminoglycoside_PTrfase"/>
</dbReference>